<evidence type="ECO:0000256" key="2">
    <source>
        <dbReference type="ARBA" id="ARBA00010587"/>
    </source>
</evidence>
<dbReference type="Gene3D" id="1.10.287.950">
    <property type="entry name" value="Methyl-accepting chemotaxis protein"/>
    <property type="match status" value="1"/>
</dbReference>
<dbReference type="CDD" id="cd11386">
    <property type="entry name" value="MCP_signal"/>
    <property type="match status" value="1"/>
</dbReference>
<comment type="caution">
    <text evidence="12">The sequence shown here is derived from an EMBL/GenBank/DDBJ whole genome shotgun (WGS) entry which is preliminary data.</text>
</comment>
<dbReference type="AlphaFoldDB" id="A0A179D718"/>
<dbReference type="Gene3D" id="1.20.120.50">
    <property type="entry name" value="Hemerythrin-like"/>
    <property type="match status" value="1"/>
</dbReference>
<keyword evidence="13" id="KW-1185">Reference proteome</keyword>
<dbReference type="PANTHER" id="PTHR32089:SF112">
    <property type="entry name" value="LYSOZYME-LIKE PROTEIN-RELATED"/>
    <property type="match status" value="1"/>
</dbReference>
<feature type="domain" description="Methyl-accepting transducer" evidence="10">
    <location>
        <begin position="115"/>
        <end position="337"/>
    </location>
</feature>
<dbReference type="Pfam" id="PF01814">
    <property type="entry name" value="Hemerythrin"/>
    <property type="match status" value="1"/>
</dbReference>
<feature type="transmembrane region" description="Helical" evidence="9">
    <location>
        <begin position="29"/>
        <end position="47"/>
    </location>
</feature>
<dbReference type="Gene3D" id="1.20.120.30">
    <property type="entry name" value="Aspartate receptor, ligand-binding domain"/>
    <property type="match status" value="1"/>
</dbReference>
<protein>
    <recommendedName>
        <fullName evidence="14">Methyl-accepting chemotaxis protein</fullName>
    </recommendedName>
</protein>
<sequence length="641" mass="72036">MQPEKTIFLSLFLAVVSAFVPVIGKFTELWAYIFPFLTLILVGFAFLKFRTMKTLCQKAAQRMEGYTHLEFKDVVCGEELPGVLAPMADKVANFAALVSAQLNTLAQQARVLSEVKDFVGDSAEKIMTYAEKTDQFALDMLNSASRTAQDVETLTQALTDLNTAASEIASSIAHTAQKTSEAREKAIQAKETIEKLLESSEKIGSVAQVINDIADQTNLLALNATIEAARAGEAGKGFAVVANEVKELARQTAEATKEITHIIENIQADTRRAVEAVESITGGVLEIDDLANTIASASEEQTATIADITQNIENVKALVEKTYQQAETLMKHTRDFGELRNLLETSRVSVESIALENNVLLSGLVLEDHFFEKAQKCLDEHIHLKIILLKHYEWVNEVINGLVLGKPPEVQTDPNLCALGEFLKSYRPDAKTEPILEELLPLHEELHRSAIEIQKRLAANDREGALSYFEKETLPIFFRISELFNRWITAVGGRVEEVSLVRKETQEEFMSWGPQLEIGIREIDQQHRKLVSMVNALYGAIKEGKDKESLGELLNELVSYTDYHFKTEEYYFDKFGYPEGEIHKEIHRKLTQKVLDFKEKFDRGEATISYDLLNFLKDWLVNHIGKTDKKYGPFLKEKGVK</sequence>
<dbReference type="PROSITE" id="PS50192">
    <property type="entry name" value="T_SNARE"/>
    <property type="match status" value="1"/>
</dbReference>
<dbReference type="PROSITE" id="PS00550">
    <property type="entry name" value="HEMERYTHRINS"/>
    <property type="match status" value="1"/>
</dbReference>
<dbReference type="InterPro" id="IPR012827">
    <property type="entry name" value="Hemerythrin_metal-bd"/>
</dbReference>
<organism evidence="12 13">
    <name type="scientific">Thermosulfurimonas dismutans</name>
    <dbReference type="NCBI Taxonomy" id="999894"/>
    <lineage>
        <taxon>Bacteria</taxon>
        <taxon>Pseudomonadati</taxon>
        <taxon>Thermodesulfobacteriota</taxon>
        <taxon>Thermodesulfobacteria</taxon>
        <taxon>Thermodesulfobacteriales</taxon>
        <taxon>Thermodesulfobacteriaceae</taxon>
        <taxon>Thermosulfurimonas</taxon>
    </lineage>
</organism>
<dbReference type="RefSeq" id="WP_068668740.1">
    <property type="nucleotide sequence ID" value="NZ_LWLG01000001.1"/>
</dbReference>
<dbReference type="GO" id="GO:0046872">
    <property type="term" value="F:metal ion binding"/>
    <property type="evidence" value="ECO:0007669"/>
    <property type="project" value="UniProtKB-KW"/>
</dbReference>
<dbReference type="NCBIfam" id="TIGR02481">
    <property type="entry name" value="hemeryth_dom"/>
    <property type="match status" value="1"/>
</dbReference>
<proteinExistence type="inferred from homology"/>
<feature type="domain" description="T-SNARE coiled-coil homology" evidence="11">
    <location>
        <begin position="267"/>
        <end position="329"/>
    </location>
</feature>
<dbReference type="InterPro" id="IPR025991">
    <property type="entry name" value="Chemoreceptor_zinc-bind_dom"/>
</dbReference>
<dbReference type="GO" id="GO:0005886">
    <property type="term" value="C:plasma membrane"/>
    <property type="evidence" value="ECO:0007669"/>
    <property type="project" value="UniProtKB-SubCell"/>
</dbReference>
<dbReference type="SUPFAM" id="SSF47188">
    <property type="entry name" value="Hemerythrin-like"/>
    <property type="match status" value="1"/>
</dbReference>
<comment type="subcellular location">
    <subcellularLocation>
        <location evidence="1">Cell inner membrane</location>
        <topology evidence="1">Multi-pass membrane protein</topology>
    </subcellularLocation>
</comment>
<feature type="transmembrane region" description="Helical" evidence="9">
    <location>
        <begin position="7"/>
        <end position="23"/>
    </location>
</feature>
<evidence type="ECO:0000313" key="12">
    <source>
        <dbReference type="EMBL" id="OAQ21880.1"/>
    </source>
</evidence>
<dbReference type="GO" id="GO:0004888">
    <property type="term" value="F:transmembrane signaling receptor activity"/>
    <property type="evidence" value="ECO:0007669"/>
    <property type="project" value="InterPro"/>
</dbReference>
<evidence type="ECO:0000256" key="9">
    <source>
        <dbReference type="SAM" id="Phobius"/>
    </source>
</evidence>
<keyword evidence="3" id="KW-1003">Cell membrane</keyword>
<keyword evidence="4" id="KW-0479">Metal-binding</keyword>
<comment type="similarity">
    <text evidence="2">Belongs to the hemerythrin family.</text>
</comment>
<dbReference type="Pfam" id="PF13682">
    <property type="entry name" value="CZB"/>
    <property type="match status" value="1"/>
</dbReference>
<evidence type="ECO:0000259" key="10">
    <source>
        <dbReference type="PROSITE" id="PS50111"/>
    </source>
</evidence>
<dbReference type="OrthoDB" id="9816519at2"/>
<dbReference type="EMBL" id="LWLG01000001">
    <property type="protein sequence ID" value="OAQ21880.1"/>
    <property type="molecule type" value="Genomic_DNA"/>
</dbReference>
<evidence type="ECO:0000259" key="11">
    <source>
        <dbReference type="PROSITE" id="PS50192"/>
    </source>
</evidence>
<dbReference type="Proteomes" id="UP000078390">
    <property type="component" value="Unassembled WGS sequence"/>
</dbReference>
<dbReference type="GO" id="GO:0006935">
    <property type="term" value="P:chemotaxis"/>
    <property type="evidence" value="ECO:0007669"/>
    <property type="project" value="InterPro"/>
</dbReference>
<dbReference type="SUPFAM" id="SSF58104">
    <property type="entry name" value="Methyl-accepting chemotaxis protein (MCP) signaling domain"/>
    <property type="match status" value="1"/>
</dbReference>
<evidence type="ECO:0000256" key="1">
    <source>
        <dbReference type="ARBA" id="ARBA00004429"/>
    </source>
</evidence>
<gene>
    <name evidence="12" type="ORF">TDIS_0398</name>
</gene>
<dbReference type="NCBIfam" id="NF033749">
    <property type="entry name" value="bact_hemeryth"/>
    <property type="match status" value="1"/>
</dbReference>
<evidence type="ECO:0000256" key="6">
    <source>
        <dbReference type="ARBA" id="ARBA00023224"/>
    </source>
</evidence>
<dbReference type="InterPro" id="IPR016131">
    <property type="entry name" value="Haemerythrin_Fe_BS"/>
</dbReference>
<dbReference type="PRINTS" id="PR00260">
    <property type="entry name" value="CHEMTRNSDUCR"/>
</dbReference>
<dbReference type="NCBIfam" id="NF002007">
    <property type="entry name" value="PRK00808.1"/>
    <property type="match status" value="1"/>
</dbReference>
<dbReference type="PATRIC" id="fig|999894.6.peg.398"/>
<keyword evidence="9" id="KW-0812">Transmembrane</keyword>
<evidence type="ECO:0000256" key="7">
    <source>
        <dbReference type="ARBA" id="ARBA00029447"/>
    </source>
</evidence>
<reference evidence="12 13" key="1">
    <citation type="submission" date="2016-04" db="EMBL/GenBank/DDBJ databases">
        <title>Genome analysis of Thermosulfurimonas dismutans, the first thermophilic sulfur-disproportionating bacterium of the phylum Thermodesulfobacteria.</title>
        <authorList>
            <person name="Mardanov A.V."/>
            <person name="Beletsky A.V."/>
            <person name="Kadnikov V.V."/>
            <person name="Slobodkin A.I."/>
            <person name="Ravin N.V."/>
        </authorList>
    </citation>
    <scope>NUCLEOTIDE SEQUENCE [LARGE SCALE GENOMIC DNA]</scope>
    <source>
        <strain evidence="12 13">S95</strain>
    </source>
</reference>
<dbReference type="InterPro" id="IPR004090">
    <property type="entry name" value="Chemotax_Me-accpt_rcpt"/>
</dbReference>
<keyword evidence="5" id="KW-0408">Iron</keyword>
<keyword evidence="3" id="KW-0997">Cell inner membrane</keyword>
<dbReference type="GO" id="GO:0007165">
    <property type="term" value="P:signal transduction"/>
    <property type="evidence" value="ECO:0007669"/>
    <property type="project" value="UniProtKB-KW"/>
</dbReference>
<keyword evidence="6 8" id="KW-0807">Transducer</keyword>
<name>A0A179D718_9BACT</name>
<dbReference type="CDD" id="cd12107">
    <property type="entry name" value="Hemerythrin"/>
    <property type="match status" value="1"/>
</dbReference>
<dbReference type="InterPro" id="IPR012312">
    <property type="entry name" value="Hemerythrin-like"/>
</dbReference>
<evidence type="ECO:0000256" key="5">
    <source>
        <dbReference type="ARBA" id="ARBA00023004"/>
    </source>
</evidence>
<dbReference type="InterPro" id="IPR035938">
    <property type="entry name" value="Hemerythrin-like_sf"/>
</dbReference>
<keyword evidence="9" id="KW-1133">Transmembrane helix</keyword>
<dbReference type="PANTHER" id="PTHR32089">
    <property type="entry name" value="METHYL-ACCEPTING CHEMOTAXIS PROTEIN MCPB"/>
    <property type="match status" value="1"/>
</dbReference>
<dbReference type="PROSITE" id="PS50111">
    <property type="entry name" value="CHEMOTAXIS_TRANSDUC_2"/>
    <property type="match status" value="1"/>
</dbReference>
<accession>A0A179D718</accession>
<dbReference type="InterPro" id="IPR004089">
    <property type="entry name" value="MCPsignal_dom"/>
</dbReference>
<keyword evidence="9" id="KW-0472">Membrane</keyword>
<dbReference type="InterPro" id="IPR000727">
    <property type="entry name" value="T_SNARE_dom"/>
</dbReference>
<evidence type="ECO:0008006" key="14">
    <source>
        <dbReference type="Google" id="ProtNLM"/>
    </source>
</evidence>
<dbReference type="Pfam" id="PF00015">
    <property type="entry name" value="MCPsignal"/>
    <property type="match status" value="1"/>
</dbReference>
<evidence type="ECO:0000256" key="3">
    <source>
        <dbReference type="ARBA" id="ARBA00022519"/>
    </source>
</evidence>
<evidence type="ECO:0000256" key="8">
    <source>
        <dbReference type="PROSITE-ProRule" id="PRU00284"/>
    </source>
</evidence>
<comment type="similarity">
    <text evidence="7">Belongs to the methyl-accepting chemotaxis (MCP) protein family.</text>
</comment>
<dbReference type="SMART" id="SM00283">
    <property type="entry name" value="MA"/>
    <property type="match status" value="1"/>
</dbReference>
<evidence type="ECO:0000313" key="13">
    <source>
        <dbReference type="Proteomes" id="UP000078390"/>
    </source>
</evidence>
<dbReference type="STRING" id="999894.TDIS_0398"/>
<evidence type="ECO:0000256" key="4">
    <source>
        <dbReference type="ARBA" id="ARBA00022723"/>
    </source>
</evidence>